<dbReference type="RefSeq" id="WP_216438116.1">
    <property type="nucleotide sequence ID" value="NZ_JAHLQF010000001.1"/>
</dbReference>
<dbReference type="PIRSF" id="PIRSF016702">
    <property type="entry name" value="DNA_bp_PD1"/>
    <property type="match status" value="1"/>
</dbReference>
<reference evidence="2 3" key="1">
    <citation type="submission" date="2021-06" db="EMBL/GenBank/DDBJ databases">
        <authorList>
            <person name="Sun Q."/>
            <person name="Li D."/>
        </authorList>
    </citation>
    <scope>NUCLEOTIDE SEQUENCE [LARGE SCALE GENOMIC DNA]</scope>
    <source>
        <strain evidence="2 3">MSJ-11</strain>
    </source>
</reference>
<comment type="caution">
    <text evidence="2">The sequence shown here is derived from an EMBL/GenBank/DDBJ whole genome shotgun (WGS) entry which is preliminary data.</text>
</comment>
<evidence type="ECO:0000313" key="3">
    <source>
        <dbReference type="Proteomes" id="UP000726170"/>
    </source>
</evidence>
<organism evidence="2 3">
    <name type="scientific">Clostridium mobile</name>
    <dbReference type="NCBI Taxonomy" id="2841512"/>
    <lineage>
        <taxon>Bacteria</taxon>
        <taxon>Bacillati</taxon>
        <taxon>Bacillota</taxon>
        <taxon>Clostridia</taxon>
        <taxon>Eubacteriales</taxon>
        <taxon>Clostridiaceae</taxon>
        <taxon>Clostridium</taxon>
    </lineage>
</organism>
<keyword evidence="3" id="KW-1185">Reference proteome</keyword>
<dbReference type="InterPro" id="IPR025707">
    <property type="entry name" value="DNA_bp_PD1"/>
</dbReference>
<dbReference type="EMBL" id="JAHLQF010000001">
    <property type="protein sequence ID" value="MBU5483762.1"/>
    <property type="molecule type" value="Genomic_DNA"/>
</dbReference>
<evidence type="ECO:0000313" key="2">
    <source>
        <dbReference type="EMBL" id="MBU5483762.1"/>
    </source>
</evidence>
<dbReference type="Pfam" id="PF03479">
    <property type="entry name" value="PCC"/>
    <property type="match status" value="1"/>
</dbReference>
<dbReference type="CDD" id="cd11378">
    <property type="entry name" value="DUF296"/>
    <property type="match status" value="1"/>
</dbReference>
<sequence>MDYRKFGEKYIIRLDKGDEIITSIKEICKKEKIKLASVTGIGATDKVTIGIFELSKKVYNQKEFCEDFEITSLVGNVIMSGDELIPHIHINLGDKDSNVKGGHLNSAIISVTGEIILDVIDGEVSKELNEDIGIKLIKF</sequence>
<dbReference type="PANTHER" id="PTHR34988">
    <property type="entry name" value="PROTEIN, PUTATIVE-RELATED"/>
    <property type="match status" value="1"/>
</dbReference>
<gene>
    <name evidence="2" type="ORF">KQI86_05420</name>
</gene>
<dbReference type="PANTHER" id="PTHR34988:SF1">
    <property type="entry name" value="DNA-BINDING PROTEIN"/>
    <property type="match status" value="1"/>
</dbReference>
<dbReference type="PROSITE" id="PS51742">
    <property type="entry name" value="PPC"/>
    <property type="match status" value="1"/>
</dbReference>
<proteinExistence type="predicted"/>
<feature type="domain" description="PPC" evidence="1">
    <location>
        <begin position="4"/>
        <end position="139"/>
    </location>
</feature>
<dbReference type="GO" id="GO:0003677">
    <property type="term" value="F:DNA binding"/>
    <property type="evidence" value="ECO:0007669"/>
    <property type="project" value="UniProtKB-KW"/>
</dbReference>
<evidence type="ECO:0000259" key="1">
    <source>
        <dbReference type="PROSITE" id="PS51742"/>
    </source>
</evidence>
<protein>
    <submittedName>
        <fullName evidence="2">DNA-binding protein</fullName>
    </submittedName>
</protein>
<dbReference type="Proteomes" id="UP000726170">
    <property type="component" value="Unassembled WGS sequence"/>
</dbReference>
<accession>A0ABS6EF42</accession>
<keyword evidence="2" id="KW-0238">DNA-binding</keyword>
<name>A0ABS6EF42_9CLOT</name>
<dbReference type="InterPro" id="IPR005175">
    <property type="entry name" value="PPC_dom"/>
</dbReference>